<dbReference type="Proteomes" id="UP000274601">
    <property type="component" value="Unassembled WGS sequence"/>
</dbReference>
<dbReference type="AlphaFoldDB" id="A0A495QG41"/>
<evidence type="ECO:0000313" key="2">
    <source>
        <dbReference type="EMBL" id="RKS70701.1"/>
    </source>
</evidence>
<keyword evidence="3" id="KW-1185">Reference proteome</keyword>
<protein>
    <submittedName>
        <fullName evidence="2">Uncharacterized protein</fullName>
    </submittedName>
</protein>
<dbReference type="EMBL" id="RBWU01000006">
    <property type="protein sequence ID" value="RKS70701.1"/>
    <property type="molecule type" value="Genomic_DNA"/>
</dbReference>
<accession>A0A495QG41</accession>
<gene>
    <name evidence="2" type="ORF">BZB76_5178</name>
</gene>
<evidence type="ECO:0000256" key="1">
    <source>
        <dbReference type="SAM" id="MobiDB-lite"/>
    </source>
</evidence>
<proteinExistence type="predicted"/>
<sequence>MASGAARAGAIVPPRRVAFLRRLLILGGLLIGGWLLGCAGQSAHADEVPAVTVRVVVKAPVLEQTIEVTTERQVVRAVVERPPERSAPVVERVKPVVERVVTSDASPSRKVTGGREVAKVRGPDKGAVKVRPMGRSGEVSQASGSDVPRPQPVPEPASDPSVVGGPVMSGVPSVLPRVPAPPPVLLVSAGAVVRSAVRTAVDEPSVVPD</sequence>
<name>A0A495QG41_9ACTN</name>
<organism evidence="2 3">
    <name type="scientific">Actinomadura pelletieri DSM 43383</name>
    <dbReference type="NCBI Taxonomy" id="1120940"/>
    <lineage>
        <taxon>Bacteria</taxon>
        <taxon>Bacillati</taxon>
        <taxon>Actinomycetota</taxon>
        <taxon>Actinomycetes</taxon>
        <taxon>Streptosporangiales</taxon>
        <taxon>Thermomonosporaceae</taxon>
        <taxon>Actinomadura</taxon>
    </lineage>
</organism>
<feature type="compositionally biased region" description="Low complexity" evidence="1">
    <location>
        <begin position="160"/>
        <end position="169"/>
    </location>
</feature>
<comment type="caution">
    <text evidence="2">The sequence shown here is derived from an EMBL/GenBank/DDBJ whole genome shotgun (WGS) entry which is preliminary data.</text>
</comment>
<feature type="region of interest" description="Disordered" evidence="1">
    <location>
        <begin position="102"/>
        <end position="169"/>
    </location>
</feature>
<feature type="compositionally biased region" description="Basic and acidic residues" evidence="1">
    <location>
        <begin position="116"/>
        <end position="127"/>
    </location>
</feature>
<reference evidence="2 3" key="1">
    <citation type="submission" date="2018-10" db="EMBL/GenBank/DDBJ databases">
        <title>Genomic Encyclopedia of Archaeal and Bacterial Type Strains, Phase II (KMG-II): from individual species to whole genera.</title>
        <authorList>
            <person name="Goeker M."/>
        </authorList>
    </citation>
    <scope>NUCLEOTIDE SEQUENCE [LARGE SCALE GENOMIC DNA]</scope>
    <source>
        <strain evidence="2 3">DSM 43383</strain>
    </source>
</reference>
<evidence type="ECO:0000313" key="3">
    <source>
        <dbReference type="Proteomes" id="UP000274601"/>
    </source>
</evidence>